<dbReference type="Gene3D" id="3.30.70.270">
    <property type="match status" value="1"/>
</dbReference>
<gene>
    <name evidence="5" type="ORF">AKJ08_2377</name>
</gene>
<dbReference type="GO" id="GO:1902201">
    <property type="term" value="P:negative regulation of bacterial-type flagellum-dependent cell motility"/>
    <property type="evidence" value="ECO:0007669"/>
    <property type="project" value="TreeGrafter"/>
</dbReference>
<feature type="transmembrane region" description="Helical" evidence="3">
    <location>
        <begin position="117"/>
        <end position="139"/>
    </location>
</feature>
<accession>A0A0K1PEP7</accession>
<feature type="transmembrane region" description="Helical" evidence="3">
    <location>
        <begin position="65"/>
        <end position="83"/>
    </location>
</feature>
<dbReference type="KEGG" id="vin:AKJ08_2377"/>
<organism evidence="5 6">
    <name type="scientific">Vulgatibacter incomptus</name>
    <dbReference type="NCBI Taxonomy" id="1391653"/>
    <lineage>
        <taxon>Bacteria</taxon>
        <taxon>Pseudomonadati</taxon>
        <taxon>Myxococcota</taxon>
        <taxon>Myxococcia</taxon>
        <taxon>Myxococcales</taxon>
        <taxon>Cystobacterineae</taxon>
        <taxon>Vulgatibacteraceae</taxon>
        <taxon>Vulgatibacter</taxon>
    </lineage>
</organism>
<feature type="transmembrane region" description="Helical" evidence="3">
    <location>
        <begin position="41"/>
        <end position="59"/>
    </location>
</feature>
<dbReference type="GO" id="GO:0005886">
    <property type="term" value="C:plasma membrane"/>
    <property type="evidence" value="ECO:0007669"/>
    <property type="project" value="TreeGrafter"/>
</dbReference>
<feature type="transmembrane region" description="Helical" evidence="3">
    <location>
        <begin position="191"/>
        <end position="210"/>
    </location>
</feature>
<dbReference type="CDD" id="cd01949">
    <property type="entry name" value="GGDEF"/>
    <property type="match status" value="1"/>
</dbReference>
<keyword evidence="3" id="KW-0812">Transmembrane</keyword>
<keyword evidence="3" id="KW-1133">Transmembrane helix</keyword>
<dbReference type="SMART" id="SM00267">
    <property type="entry name" value="GGDEF"/>
    <property type="match status" value="1"/>
</dbReference>
<dbReference type="InterPro" id="IPR050469">
    <property type="entry name" value="Diguanylate_Cyclase"/>
</dbReference>
<feature type="transmembrane region" description="Helical" evidence="3">
    <location>
        <begin position="151"/>
        <end position="171"/>
    </location>
</feature>
<dbReference type="InterPro" id="IPR000160">
    <property type="entry name" value="GGDEF_dom"/>
</dbReference>
<protein>
    <recommendedName>
        <fullName evidence="1">diguanylate cyclase</fullName>
        <ecNumber evidence="1">2.7.7.65</ecNumber>
    </recommendedName>
</protein>
<dbReference type="SUPFAM" id="SSF55073">
    <property type="entry name" value="Nucleotide cyclase"/>
    <property type="match status" value="1"/>
</dbReference>
<evidence type="ECO:0000313" key="6">
    <source>
        <dbReference type="Proteomes" id="UP000055590"/>
    </source>
</evidence>
<evidence type="ECO:0000259" key="4">
    <source>
        <dbReference type="PROSITE" id="PS50887"/>
    </source>
</evidence>
<dbReference type="GO" id="GO:0043709">
    <property type="term" value="P:cell adhesion involved in single-species biofilm formation"/>
    <property type="evidence" value="ECO:0007669"/>
    <property type="project" value="TreeGrafter"/>
</dbReference>
<dbReference type="AlphaFoldDB" id="A0A0K1PEP7"/>
<keyword evidence="6" id="KW-1185">Reference proteome</keyword>
<dbReference type="Proteomes" id="UP000055590">
    <property type="component" value="Chromosome"/>
</dbReference>
<dbReference type="Pfam" id="PF00990">
    <property type="entry name" value="GGDEF"/>
    <property type="match status" value="1"/>
</dbReference>
<dbReference type="PATRIC" id="fig|1391653.3.peg.2479"/>
<proteinExistence type="predicted"/>
<comment type="catalytic activity">
    <reaction evidence="2">
        <text>2 GTP = 3',3'-c-di-GMP + 2 diphosphate</text>
        <dbReference type="Rhea" id="RHEA:24898"/>
        <dbReference type="ChEBI" id="CHEBI:33019"/>
        <dbReference type="ChEBI" id="CHEBI:37565"/>
        <dbReference type="ChEBI" id="CHEBI:58805"/>
        <dbReference type="EC" id="2.7.7.65"/>
    </reaction>
</comment>
<feature type="transmembrane region" description="Helical" evidence="3">
    <location>
        <begin position="6"/>
        <end position="29"/>
    </location>
</feature>
<reference evidence="5 6" key="1">
    <citation type="submission" date="2015-08" db="EMBL/GenBank/DDBJ databases">
        <authorList>
            <person name="Babu N.S."/>
            <person name="Beckwith C.J."/>
            <person name="Beseler K.G."/>
            <person name="Brison A."/>
            <person name="Carone J.V."/>
            <person name="Caskin T.P."/>
            <person name="Diamond M."/>
            <person name="Durham M.E."/>
            <person name="Foxe J.M."/>
            <person name="Go M."/>
            <person name="Henderson B.A."/>
            <person name="Jones I.B."/>
            <person name="McGettigan J.A."/>
            <person name="Micheletti S.J."/>
            <person name="Nasrallah M.E."/>
            <person name="Ortiz D."/>
            <person name="Piller C.R."/>
            <person name="Privatt S.R."/>
            <person name="Schneider S.L."/>
            <person name="Sharp S."/>
            <person name="Smith T.C."/>
            <person name="Stanton J.D."/>
            <person name="Ullery H.E."/>
            <person name="Wilson R.J."/>
            <person name="Serrano M.G."/>
            <person name="Buck G."/>
            <person name="Lee V."/>
            <person name="Wang Y."/>
            <person name="Carvalho R."/>
            <person name="Voegtly L."/>
            <person name="Shi R."/>
            <person name="Duckworth R."/>
            <person name="Johnson A."/>
            <person name="Loviza R."/>
            <person name="Walstead R."/>
            <person name="Shah Z."/>
            <person name="Kiflezghi M."/>
            <person name="Wade K."/>
            <person name="Ball S.L."/>
            <person name="Bradley K.W."/>
            <person name="Asai D.J."/>
            <person name="Bowman C.A."/>
            <person name="Russell D.A."/>
            <person name="Pope W.H."/>
            <person name="Jacobs-Sera D."/>
            <person name="Hendrix R.W."/>
            <person name="Hatfull G.F."/>
        </authorList>
    </citation>
    <scope>NUCLEOTIDE SEQUENCE [LARGE SCALE GENOMIC DNA]</scope>
    <source>
        <strain evidence="5 6">DSM 27710</strain>
    </source>
</reference>
<evidence type="ECO:0000256" key="2">
    <source>
        <dbReference type="ARBA" id="ARBA00034247"/>
    </source>
</evidence>
<dbReference type="EMBL" id="CP012332">
    <property type="protein sequence ID" value="AKU91990.1"/>
    <property type="molecule type" value="Genomic_DNA"/>
</dbReference>
<dbReference type="EC" id="2.7.7.65" evidence="1"/>
<dbReference type="STRING" id="1391653.AKJ08_2377"/>
<dbReference type="OrthoDB" id="7366409at2"/>
<dbReference type="FunFam" id="3.30.70.270:FF:000001">
    <property type="entry name" value="Diguanylate cyclase domain protein"/>
    <property type="match status" value="1"/>
</dbReference>
<evidence type="ECO:0000313" key="5">
    <source>
        <dbReference type="EMBL" id="AKU91990.1"/>
    </source>
</evidence>
<evidence type="ECO:0000256" key="1">
    <source>
        <dbReference type="ARBA" id="ARBA00012528"/>
    </source>
</evidence>
<dbReference type="PANTHER" id="PTHR45138:SF9">
    <property type="entry name" value="DIGUANYLATE CYCLASE DGCM-RELATED"/>
    <property type="match status" value="1"/>
</dbReference>
<dbReference type="GO" id="GO:0052621">
    <property type="term" value="F:diguanylate cyclase activity"/>
    <property type="evidence" value="ECO:0007669"/>
    <property type="project" value="UniProtKB-EC"/>
</dbReference>
<sequence>MGFDVPTLAFMSLFVGLELTAGFLLAGLLLGRQPGLRQWSASAAVIFTGGVIWMFQAILPETTLAVVSNGLLLLGAAFGWAGARAFCDRPYSTRPFWLGVVPFALAIGWFSEVSPSLRARVIVYSAAASAWSLATAWTFFRHGPRHLRASVRFAGGAYLLHGAFLVARLFFPQSGQRSTDLLLPGWPREVAGLEVIVSSIAFVLALAALLGHRLMADLERAGRIDVLTGVRNRRSVEDEGARGVEVCVATRLPCAVLLFDLDRFKRINDTHGHLAGDAALRHFAAILEPELRRSDLFGRWGGEEFVAVMPGATGDEALAAAERLRALVARSPVSFERASIELTVSIGVAWNEGEGMELGALVARADAALYRAKDGGRDRVIEATGS</sequence>
<dbReference type="InterPro" id="IPR029787">
    <property type="entry name" value="Nucleotide_cyclase"/>
</dbReference>
<dbReference type="PANTHER" id="PTHR45138">
    <property type="entry name" value="REGULATORY COMPONENTS OF SENSORY TRANSDUCTION SYSTEM"/>
    <property type="match status" value="1"/>
</dbReference>
<feature type="transmembrane region" description="Helical" evidence="3">
    <location>
        <begin position="95"/>
        <end position="111"/>
    </location>
</feature>
<dbReference type="RefSeq" id="WP_050726222.1">
    <property type="nucleotide sequence ID" value="NZ_CP012332.1"/>
</dbReference>
<evidence type="ECO:0000256" key="3">
    <source>
        <dbReference type="SAM" id="Phobius"/>
    </source>
</evidence>
<feature type="domain" description="GGDEF" evidence="4">
    <location>
        <begin position="252"/>
        <end position="385"/>
    </location>
</feature>
<keyword evidence="3" id="KW-0472">Membrane</keyword>
<dbReference type="InterPro" id="IPR043128">
    <property type="entry name" value="Rev_trsase/Diguanyl_cyclase"/>
</dbReference>
<dbReference type="PROSITE" id="PS50887">
    <property type="entry name" value="GGDEF"/>
    <property type="match status" value="1"/>
</dbReference>
<name>A0A0K1PEP7_9BACT</name>
<dbReference type="NCBIfam" id="TIGR00254">
    <property type="entry name" value="GGDEF"/>
    <property type="match status" value="1"/>
</dbReference>